<dbReference type="EMBL" id="VSSQ01082723">
    <property type="protein sequence ID" value="MPN31254.1"/>
    <property type="molecule type" value="Genomic_DNA"/>
</dbReference>
<name>A0A645H4I0_9ZZZZ</name>
<protein>
    <recommendedName>
        <fullName evidence="2">AmmeMemoRadiSam system protein B</fullName>
    </recommendedName>
</protein>
<dbReference type="Gene3D" id="3.40.830.10">
    <property type="entry name" value="LigB-like"/>
    <property type="match status" value="1"/>
</dbReference>
<dbReference type="InterPro" id="IPR002737">
    <property type="entry name" value="MEMO1_fam"/>
</dbReference>
<accession>A0A645H4I0</accession>
<organism evidence="1">
    <name type="scientific">bioreactor metagenome</name>
    <dbReference type="NCBI Taxonomy" id="1076179"/>
    <lineage>
        <taxon>unclassified sequences</taxon>
        <taxon>metagenomes</taxon>
        <taxon>ecological metagenomes</taxon>
    </lineage>
</organism>
<dbReference type="NCBIfam" id="TIGR04336">
    <property type="entry name" value="AmmeMemoSam_B"/>
    <property type="match status" value="1"/>
</dbReference>
<sequence>MVPMVVGQVAPAAVAEVIEALWDGPGTIVVVSSDLSHYLRYAAANGVDVATVSRILSLEGPLESRQACGASPANGLLEFARTHGLHPVLYDRRTSGDTAGSKDRVVGYASIGFHETGTGAGTV</sequence>
<reference evidence="1" key="1">
    <citation type="submission" date="2019-08" db="EMBL/GenBank/DDBJ databases">
        <authorList>
            <person name="Kucharzyk K."/>
            <person name="Murdoch R.W."/>
            <person name="Higgins S."/>
            <person name="Loffler F."/>
        </authorList>
    </citation>
    <scope>NUCLEOTIDE SEQUENCE</scope>
</reference>
<comment type="caution">
    <text evidence="1">The sequence shown here is derived from an EMBL/GenBank/DDBJ whole genome shotgun (WGS) entry which is preliminary data.</text>
</comment>
<proteinExistence type="predicted"/>
<dbReference type="Pfam" id="PF01875">
    <property type="entry name" value="Memo"/>
    <property type="match status" value="1"/>
</dbReference>
<evidence type="ECO:0000313" key="1">
    <source>
        <dbReference type="EMBL" id="MPN31254.1"/>
    </source>
</evidence>
<dbReference type="AlphaFoldDB" id="A0A645H4I0"/>
<evidence type="ECO:0008006" key="2">
    <source>
        <dbReference type="Google" id="ProtNLM"/>
    </source>
</evidence>
<gene>
    <name evidence="1" type="ORF">SDC9_178728</name>
</gene>